<evidence type="ECO:0000313" key="12">
    <source>
        <dbReference type="EMBL" id="CAH1251785.1"/>
    </source>
</evidence>
<dbReference type="InterPro" id="IPR027417">
    <property type="entry name" value="P-loop_NTPase"/>
</dbReference>
<proteinExistence type="inferred from homology"/>
<dbReference type="GO" id="GO:0031683">
    <property type="term" value="F:G-protein beta/gamma-subunit complex binding"/>
    <property type="evidence" value="ECO:0007669"/>
    <property type="project" value="UniProtKB-UniRule"/>
</dbReference>
<organism evidence="12 13">
    <name type="scientific">Branchiostoma lanceolatum</name>
    <name type="common">Common lancelet</name>
    <name type="synonym">Amphioxus lanceolatum</name>
    <dbReference type="NCBI Taxonomy" id="7740"/>
    <lineage>
        <taxon>Eukaryota</taxon>
        <taxon>Metazoa</taxon>
        <taxon>Chordata</taxon>
        <taxon>Cephalochordata</taxon>
        <taxon>Leptocardii</taxon>
        <taxon>Amphioxiformes</taxon>
        <taxon>Branchiostomatidae</taxon>
        <taxon>Branchiostoma</taxon>
    </lineage>
</organism>
<dbReference type="EMBL" id="OV696704">
    <property type="protein sequence ID" value="CAH1251785.1"/>
    <property type="molecule type" value="Genomic_DNA"/>
</dbReference>
<dbReference type="GO" id="GO:0046872">
    <property type="term" value="F:metal ion binding"/>
    <property type="evidence" value="ECO:0007669"/>
    <property type="project" value="UniProtKB-UniRule"/>
</dbReference>
<dbReference type="AlphaFoldDB" id="A0A8J9ZC37"/>
<feature type="binding site" evidence="9">
    <location>
        <begin position="116"/>
        <end position="122"/>
    </location>
    <ligand>
        <name>GTP</name>
        <dbReference type="ChEBI" id="CHEBI:37565"/>
    </ligand>
</feature>
<dbReference type="GO" id="GO:0003924">
    <property type="term" value="F:GTPase activity"/>
    <property type="evidence" value="ECO:0007669"/>
    <property type="project" value="UniProtKB-UniRule"/>
</dbReference>
<dbReference type="PRINTS" id="PR00442">
    <property type="entry name" value="GPROTEINAQ"/>
</dbReference>
<dbReference type="GO" id="GO:0005737">
    <property type="term" value="C:cytoplasm"/>
    <property type="evidence" value="ECO:0007669"/>
    <property type="project" value="TreeGrafter"/>
</dbReference>
<evidence type="ECO:0000313" key="13">
    <source>
        <dbReference type="Proteomes" id="UP000838412"/>
    </source>
</evidence>
<keyword evidence="2 10" id="KW-0479">Metal-binding</keyword>
<evidence type="ECO:0000256" key="8">
    <source>
        <dbReference type="ARBA" id="ARBA00023288"/>
    </source>
</evidence>
<evidence type="ECO:0000256" key="9">
    <source>
        <dbReference type="PIRSR" id="PIRSR601019-1"/>
    </source>
</evidence>
<feature type="binding site" evidence="9">
    <location>
        <begin position="91"/>
        <end position="92"/>
    </location>
    <ligand>
        <name>GTP</name>
        <dbReference type="ChEBI" id="CHEBI:37565"/>
    </ligand>
</feature>
<dbReference type="SMART" id="SM00275">
    <property type="entry name" value="G_alpha"/>
    <property type="match status" value="1"/>
</dbReference>
<evidence type="ECO:0000256" key="10">
    <source>
        <dbReference type="PIRSR" id="PIRSR601019-2"/>
    </source>
</evidence>
<dbReference type="Gene3D" id="3.40.50.300">
    <property type="entry name" value="P-loop containing nucleotide triphosphate hydrolases"/>
    <property type="match status" value="1"/>
</dbReference>
<dbReference type="InterPro" id="IPR011025">
    <property type="entry name" value="GproteinA_insert"/>
</dbReference>
<dbReference type="GO" id="GO:0005834">
    <property type="term" value="C:heterotrimeric G-protein complex"/>
    <property type="evidence" value="ECO:0007669"/>
    <property type="project" value="UniProtKB-UniRule"/>
</dbReference>
<dbReference type="SUPFAM" id="SSF52540">
    <property type="entry name" value="P-loop containing nucleoside triphosphate hydrolases"/>
    <property type="match status" value="2"/>
</dbReference>
<evidence type="ECO:0000256" key="2">
    <source>
        <dbReference type="ARBA" id="ARBA00022723"/>
    </source>
</evidence>
<dbReference type="InterPro" id="IPR001019">
    <property type="entry name" value="Gprotein_alpha_su"/>
</dbReference>
<sequence>MVVRVPWEFPAPIGRTTALTLTPVALAMWLCRAKMPLRCEKILERAALIRSIEPESVSTFEKEYVEAIQSLWDDAGIQECYDRRREYQLTDSAKYYLSDLDRIAQPDYLPTEQDVLRVRVPTTGIIEYPFDLDNVIFRMVDVGGQRAERRKWIHCFEQVTSVLFLIAISEYDMMLVENPSEAVPSVSFSGSSSSEDQVGHPAVCYHGCHYNRGYHGNSNHNNLAFPLHRMVDVGGQRSERRKWIHCFENVTSIMFLVALSEYDQVLVESDNENRMEESKALFRTIITYPWFQNSSVILFLNKKDLLEEKIMYSHLVDYFPEFDGPQRDAQAAREFILKMFVDLNPDSDKIIYSHFTCATDTENIRFVFAAVKDTILQLNLKEYNLV</sequence>
<evidence type="ECO:0000256" key="5">
    <source>
        <dbReference type="ARBA" id="ARBA00023134"/>
    </source>
</evidence>
<dbReference type="Gene3D" id="1.10.400.10">
    <property type="entry name" value="GI Alpha 1, domain 2-like"/>
    <property type="match status" value="1"/>
</dbReference>
<comment type="similarity">
    <text evidence="1 11">Belongs to the G-alpha family. G(q) subfamily.</text>
</comment>
<comment type="function">
    <text evidence="11">Guanine nucleotide-binding proteins (G proteins) are involved as modulators or transducers in various transmembrane signaling systems.</text>
</comment>
<protein>
    <recommendedName>
        <fullName evidence="11">Guanine nucleotide-binding protein subunit alpha</fullName>
    </recommendedName>
</protein>
<dbReference type="FunFam" id="3.40.50.300:FF:000692">
    <property type="entry name" value="Guanine nucleotide-binding protein subunit alpha"/>
    <property type="match status" value="1"/>
</dbReference>
<dbReference type="Pfam" id="PF00503">
    <property type="entry name" value="G-alpha"/>
    <property type="match status" value="2"/>
</dbReference>
<dbReference type="GO" id="GO:0005525">
    <property type="term" value="F:GTP binding"/>
    <property type="evidence" value="ECO:0007669"/>
    <property type="project" value="UniProtKB-UniRule"/>
</dbReference>
<dbReference type="GO" id="GO:0007188">
    <property type="term" value="P:adenylate cyclase-modulating G protein-coupled receptor signaling pathway"/>
    <property type="evidence" value="ECO:0007669"/>
    <property type="project" value="TreeGrafter"/>
</dbReference>
<dbReference type="FunFam" id="1.10.400.10:FF:000027">
    <property type="entry name" value="G protein subunit alpha 11"/>
    <property type="match status" value="1"/>
</dbReference>
<dbReference type="FunFam" id="3.40.50.300:FF:003977">
    <property type="entry name" value="Guanine nucleotide-binding protein G(q) subunit alpha"/>
    <property type="match status" value="1"/>
</dbReference>
<feature type="binding site" evidence="9">
    <location>
        <position position="358"/>
    </location>
    <ligand>
        <name>GTP</name>
        <dbReference type="ChEBI" id="CHEBI:37565"/>
    </ligand>
</feature>
<keyword evidence="8" id="KW-0449">Lipoprotein</keyword>
<dbReference type="PANTHER" id="PTHR10218">
    <property type="entry name" value="GTP-BINDING PROTEIN ALPHA SUBUNIT"/>
    <property type="match status" value="1"/>
</dbReference>
<evidence type="ECO:0000256" key="6">
    <source>
        <dbReference type="ARBA" id="ARBA00023139"/>
    </source>
</evidence>
<evidence type="ECO:0000256" key="4">
    <source>
        <dbReference type="ARBA" id="ARBA00022842"/>
    </source>
</evidence>
<evidence type="ECO:0000256" key="1">
    <source>
        <dbReference type="ARBA" id="ARBA00007976"/>
    </source>
</evidence>
<keyword evidence="13" id="KW-1185">Reference proteome</keyword>
<gene>
    <name evidence="12" type="primary">GNA11</name>
    <name evidence="12" type="ORF">BLAG_LOCUS12070</name>
</gene>
<dbReference type="PRINTS" id="PR00318">
    <property type="entry name" value="GPROTEINA"/>
</dbReference>
<reference evidence="12" key="1">
    <citation type="submission" date="2022-01" db="EMBL/GenBank/DDBJ databases">
        <authorList>
            <person name="Braso-Vives M."/>
        </authorList>
    </citation>
    <scope>NUCLEOTIDE SEQUENCE</scope>
</reference>
<dbReference type="SUPFAM" id="SSF47895">
    <property type="entry name" value="Transducin (alpha subunit), insertion domain"/>
    <property type="match status" value="1"/>
</dbReference>
<feature type="binding site" evidence="9">
    <location>
        <begin position="141"/>
        <end position="145"/>
    </location>
    <ligand>
        <name>GTP</name>
        <dbReference type="ChEBI" id="CHEBI:37565"/>
    </ligand>
</feature>
<name>A0A8J9ZC37_BRALA</name>
<evidence type="ECO:0000256" key="7">
    <source>
        <dbReference type="ARBA" id="ARBA00023224"/>
    </source>
</evidence>
<dbReference type="PROSITE" id="PS51882">
    <property type="entry name" value="G_ALPHA"/>
    <property type="match status" value="1"/>
</dbReference>
<keyword evidence="5 9" id="KW-0342">GTP-binding</keyword>
<keyword evidence="4 10" id="KW-0460">Magnesium</keyword>
<comment type="subunit">
    <text evidence="11">G proteins are composed of 3 units; alpha, beta and gamma. The alpha chain contains the guanine nucleotide binding site.</text>
</comment>
<keyword evidence="7 11" id="KW-0807">Transducer</keyword>
<dbReference type="InterPro" id="IPR000654">
    <property type="entry name" value="Gprotein_alpha_Q"/>
</dbReference>
<accession>A0A8J9ZC37</accession>
<dbReference type="Proteomes" id="UP000838412">
    <property type="component" value="Chromosome 19"/>
</dbReference>
<dbReference type="GO" id="GO:0001664">
    <property type="term" value="F:G protein-coupled receptor binding"/>
    <property type="evidence" value="ECO:0007669"/>
    <property type="project" value="UniProtKB-UniRule"/>
</dbReference>
<keyword evidence="3 9" id="KW-0547">Nucleotide-binding</keyword>
<feature type="binding site" evidence="10">
    <location>
        <position position="122"/>
    </location>
    <ligand>
        <name>Mg(2+)</name>
        <dbReference type="ChEBI" id="CHEBI:18420"/>
    </ligand>
</feature>
<evidence type="ECO:0000256" key="11">
    <source>
        <dbReference type="RuleBase" id="RU369122"/>
    </source>
</evidence>
<feature type="binding site" evidence="9">
    <location>
        <begin position="301"/>
        <end position="304"/>
    </location>
    <ligand>
        <name>GTP</name>
        <dbReference type="ChEBI" id="CHEBI:37565"/>
    </ligand>
</feature>
<evidence type="ECO:0000256" key="3">
    <source>
        <dbReference type="ARBA" id="ARBA00022741"/>
    </source>
</evidence>
<dbReference type="OrthoDB" id="5817230at2759"/>
<keyword evidence="6" id="KW-0564">Palmitate</keyword>
<dbReference type="PANTHER" id="PTHR10218:SF329">
    <property type="entry name" value="GUANINE NUCLEOTIDE-BINDING PROTEIN G(Q) SUBUNIT ALPHA"/>
    <property type="match status" value="1"/>
</dbReference>
<dbReference type="CDD" id="cd00066">
    <property type="entry name" value="G-alpha"/>
    <property type="match status" value="1"/>
</dbReference>